<name>A0A3M6QZV9_9BURK</name>
<sequence length="274" mass="29502">MGTNYRLTAATGIHKGDRQYQQDQVAILQHPRNKGCILGVVADGMGGRSGGRKAADQVLLTARQMFERFDPETDDPTAFLQGIVKESHLVIRLTAISAEQEPHSTIAAFLVTPRGQCHWVHAGDSRIYHFQWGRMVFRTRDHSYVQSLIDSGEISEEEAIGHPNSNVLVGCLGSEVEPPATIHSVAKLEPGDVVLACSDGLWAHFTPQELGQTVQMLGARDAAMFLTNKARERANGGGDNLSMAILKIEPLQSAADQAPTDAPSASAGADNAVI</sequence>
<evidence type="ECO:0000259" key="2">
    <source>
        <dbReference type="PROSITE" id="PS51746"/>
    </source>
</evidence>
<dbReference type="Gene3D" id="3.60.40.10">
    <property type="entry name" value="PPM-type phosphatase domain"/>
    <property type="match status" value="1"/>
</dbReference>
<dbReference type="PROSITE" id="PS51746">
    <property type="entry name" value="PPM_2"/>
    <property type="match status" value="1"/>
</dbReference>
<evidence type="ECO:0000313" key="3">
    <source>
        <dbReference type="EMBL" id="RMX08072.1"/>
    </source>
</evidence>
<proteinExistence type="predicted"/>
<keyword evidence="4" id="KW-1185">Reference proteome</keyword>
<dbReference type="OrthoDB" id="9801841at2"/>
<dbReference type="RefSeq" id="WP_122226196.1">
    <property type="nucleotide sequence ID" value="NZ_RDQO01000001.1"/>
</dbReference>
<evidence type="ECO:0000256" key="1">
    <source>
        <dbReference type="SAM" id="MobiDB-lite"/>
    </source>
</evidence>
<dbReference type="InterPro" id="IPR036457">
    <property type="entry name" value="PPM-type-like_dom_sf"/>
</dbReference>
<comment type="caution">
    <text evidence="3">The sequence shown here is derived from an EMBL/GenBank/DDBJ whole genome shotgun (WGS) entry which is preliminary data.</text>
</comment>
<dbReference type="Pfam" id="PF13672">
    <property type="entry name" value="PP2C_2"/>
    <property type="match status" value="1"/>
</dbReference>
<organism evidence="3 4">
    <name type="scientific">Corticibacter populi</name>
    <dbReference type="NCBI Taxonomy" id="1550736"/>
    <lineage>
        <taxon>Bacteria</taxon>
        <taxon>Pseudomonadati</taxon>
        <taxon>Pseudomonadota</taxon>
        <taxon>Betaproteobacteria</taxon>
        <taxon>Burkholderiales</taxon>
        <taxon>Comamonadaceae</taxon>
        <taxon>Corticibacter</taxon>
    </lineage>
</organism>
<feature type="region of interest" description="Disordered" evidence="1">
    <location>
        <begin position="254"/>
        <end position="274"/>
    </location>
</feature>
<accession>A0A3M6QZV9</accession>
<feature type="domain" description="PPM-type phosphatase" evidence="2">
    <location>
        <begin position="7"/>
        <end position="248"/>
    </location>
</feature>
<dbReference type="Proteomes" id="UP000278006">
    <property type="component" value="Unassembled WGS sequence"/>
</dbReference>
<dbReference type="SMART" id="SM00331">
    <property type="entry name" value="PP2C_SIG"/>
    <property type="match status" value="1"/>
</dbReference>
<dbReference type="InterPro" id="IPR001932">
    <property type="entry name" value="PPM-type_phosphatase-like_dom"/>
</dbReference>
<dbReference type="CDD" id="cd00143">
    <property type="entry name" value="PP2Cc"/>
    <property type="match status" value="1"/>
</dbReference>
<dbReference type="EMBL" id="RDQO01000001">
    <property type="protein sequence ID" value="RMX08072.1"/>
    <property type="molecule type" value="Genomic_DNA"/>
</dbReference>
<reference evidence="3 4" key="1">
    <citation type="submission" date="2018-10" db="EMBL/GenBank/DDBJ databases">
        <title>Draft genome of Cortibacter populi DSM10536.</title>
        <authorList>
            <person name="Bernier A.-M."/>
            <person name="Bernard K."/>
        </authorList>
    </citation>
    <scope>NUCLEOTIDE SEQUENCE [LARGE SCALE GENOMIC DNA]</scope>
    <source>
        <strain evidence="3 4">DSM 105136</strain>
    </source>
</reference>
<dbReference type="SUPFAM" id="SSF81606">
    <property type="entry name" value="PP2C-like"/>
    <property type="match status" value="1"/>
</dbReference>
<dbReference type="SMART" id="SM00332">
    <property type="entry name" value="PP2Cc"/>
    <property type="match status" value="1"/>
</dbReference>
<gene>
    <name evidence="3" type="ORF">D8I35_02805</name>
</gene>
<evidence type="ECO:0000313" key="4">
    <source>
        <dbReference type="Proteomes" id="UP000278006"/>
    </source>
</evidence>
<dbReference type="AlphaFoldDB" id="A0A3M6QZV9"/>
<protein>
    <submittedName>
        <fullName evidence="3">Serine/threonine-protein phosphatase</fullName>
    </submittedName>
</protein>